<sequence>MNLAHEKILKLITDYLKEHPDQRFGQILFNMGINEFRQDKNEEFLLRDIYNDSDDEIVKRIENNIEYIQYQNIIKDKLLKNTFNLEGMTVNERLFATNLMDDFDFYKNKNKKIARYILESIKIDEVSIKKILE</sequence>
<gene>
    <name evidence="1" type="ORF">SAMN05421741_12929</name>
</gene>
<dbReference type="EMBL" id="FOVI01000029">
    <property type="protein sequence ID" value="SFO24525.1"/>
    <property type="molecule type" value="Genomic_DNA"/>
</dbReference>
<evidence type="ECO:0000313" key="2">
    <source>
        <dbReference type="Proteomes" id="UP000199036"/>
    </source>
</evidence>
<evidence type="ECO:0000313" key="1">
    <source>
        <dbReference type="EMBL" id="SFO24525.1"/>
    </source>
</evidence>
<proteinExistence type="predicted"/>
<organism evidence="1 2">
    <name type="scientific">Paenimyroides ummariense</name>
    <dbReference type="NCBI Taxonomy" id="913024"/>
    <lineage>
        <taxon>Bacteria</taxon>
        <taxon>Pseudomonadati</taxon>
        <taxon>Bacteroidota</taxon>
        <taxon>Flavobacteriia</taxon>
        <taxon>Flavobacteriales</taxon>
        <taxon>Flavobacteriaceae</taxon>
        <taxon>Paenimyroides</taxon>
    </lineage>
</organism>
<dbReference type="RefSeq" id="WP_091525892.1">
    <property type="nucleotide sequence ID" value="NZ_FOVI01000029.1"/>
</dbReference>
<name>A0A1I5FLB3_9FLAO</name>
<dbReference type="STRING" id="913024.SAMN05421741_12929"/>
<accession>A0A1I5FLB3</accession>
<dbReference type="AlphaFoldDB" id="A0A1I5FLB3"/>
<keyword evidence="2" id="KW-1185">Reference proteome</keyword>
<reference evidence="2" key="1">
    <citation type="submission" date="2016-10" db="EMBL/GenBank/DDBJ databases">
        <authorList>
            <person name="Varghese N."/>
            <person name="Submissions S."/>
        </authorList>
    </citation>
    <scope>NUCLEOTIDE SEQUENCE [LARGE SCALE GENOMIC DNA]</scope>
    <source>
        <strain evidence="2">DS-12</strain>
    </source>
</reference>
<dbReference type="OrthoDB" id="1364115at2"/>
<dbReference type="Proteomes" id="UP000199036">
    <property type="component" value="Unassembled WGS sequence"/>
</dbReference>
<protein>
    <submittedName>
        <fullName evidence="1">Uncharacterized protein</fullName>
    </submittedName>
</protein>